<dbReference type="EMBL" id="JACNIG010000273">
    <property type="protein sequence ID" value="MBC8433138.1"/>
    <property type="molecule type" value="Genomic_DNA"/>
</dbReference>
<sequence>MRETQFMGREFLVWLWFRAETDRGLFDIGGKKTAELWFDGKITLQSENERGRETIICAGEASNMKEARFALSEDKEVVLATIKLLIGDNQWSFALDSTWMNFNTFKTPKVMQDRGEDPDGVFYEKIFLMEEAVSAMDEIYSSFIKLRLSPEWADEERPALGKWISEGK</sequence>
<name>A0A8J6NV97_9BACT</name>
<proteinExistence type="predicted"/>
<reference evidence="1 2" key="1">
    <citation type="submission" date="2020-08" db="EMBL/GenBank/DDBJ databases">
        <title>Bridging the membrane lipid divide: bacteria of the FCB group superphylum have the potential to synthesize archaeal ether lipids.</title>
        <authorList>
            <person name="Villanueva L."/>
            <person name="Von Meijenfeldt F.A.B."/>
            <person name="Westbye A.B."/>
            <person name="Yadav S."/>
            <person name="Hopmans E.C."/>
            <person name="Dutilh B.E."/>
            <person name="Sinninghe Damste J.S."/>
        </authorList>
    </citation>
    <scope>NUCLEOTIDE SEQUENCE [LARGE SCALE GENOMIC DNA]</scope>
    <source>
        <strain evidence="1">NIOZ-UU17</strain>
    </source>
</reference>
<dbReference type="Proteomes" id="UP000605201">
    <property type="component" value="Unassembled WGS sequence"/>
</dbReference>
<accession>A0A8J6NV97</accession>
<evidence type="ECO:0000313" key="1">
    <source>
        <dbReference type="EMBL" id="MBC8433138.1"/>
    </source>
</evidence>
<dbReference type="AlphaFoldDB" id="A0A8J6NV97"/>
<evidence type="ECO:0000313" key="2">
    <source>
        <dbReference type="Proteomes" id="UP000605201"/>
    </source>
</evidence>
<comment type="caution">
    <text evidence="1">The sequence shown here is derived from an EMBL/GenBank/DDBJ whole genome shotgun (WGS) entry which is preliminary data.</text>
</comment>
<protein>
    <submittedName>
        <fullName evidence="1">Uncharacterized protein</fullName>
    </submittedName>
</protein>
<gene>
    <name evidence="1" type="ORF">H8D96_14615</name>
</gene>
<organism evidence="1 2">
    <name type="scientific">Candidatus Desulfatibia vada</name>
    <dbReference type="NCBI Taxonomy" id="2841696"/>
    <lineage>
        <taxon>Bacteria</taxon>
        <taxon>Pseudomonadati</taxon>
        <taxon>Thermodesulfobacteriota</taxon>
        <taxon>Desulfobacteria</taxon>
        <taxon>Desulfobacterales</taxon>
        <taxon>Desulfobacterales incertae sedis</taxon>
        <taxon>Candidatus Desulfatibia</taxon>
    </lineage>
</organism>